<sequence length="40" mass="4566">MSCIVSFQHDLDRLTLPVLAQARNLKEIFLNWEYANAGTS</sequence>
<name>S3IZQ1_9ENTR</name>
<evidence type="ECO:0000313" key="2">
    <source>
        <dbReference type="Proteomes" id="UP000014585"/>
    </source>
</evidence>
<reference evidence="1 2" key="1">
    <citation type="submission" date="2013-04" db="EMBL/GenBank/DDBJ databases">
        <authorList>
            <person name="Weinstock G."/>
            <person name="Sodergren E."/>
            <person name="Lobos E.A."/>
            <person name="Fulton L."/>
            <person name="Fulton R."/>
            <person name="Courtney L."/>
            <person name="Fronick C."/>
            <person name="O'Laughlin M."/>
            <person name="Godfrey J."/>
            <person name="Wilson R.M."/>
            <person name="Miner T."/>
            <person name="Farmer C."/>
            <person name="Delehaunty K."/>
            <person name="Cordes M."/>
            <person name="Minx P."/>
            <person name="Tomlinson C."/>
            <person name="Chen J."/>
            <person name="Wollam A."/>
            <person name="Pepin K.H."/>
            <person name="Palsikar V.B."/>
            <person name="Zhang X."/>
            <person name="Suruliraj S."/>
            <person name="Perna N.T."/>
            <person name="Plunkett G."/>
            <person name="Warren W."/>
            <person name="Mitreva M."/>
            <person name="Mardis E.R."/>
            <person name="Wilson R.K."/>
        </authorList>
    </citation>
    <scope>NUCLEOTIDE SEQUENCE [LARGE SCALE GENOMIC DNA]</scope>
    <source>
        <strain evidence="1 2">DSM 4568</strain>
    </source>
</reference>
<evidence type="ECO:0000313" key="1">
    <source>
        <dbReference type="EMBL" id="EPF13122.1"/>
    </source>
</evidence>
<organism evidence="1 2">
    <name type="scientific">Cedecea davisae DSM 4568</name>
    <dbReference type="NCBI Taxonomy" id="566551"/>
    <lineage>
        <taxon>Bacteria</taxon>
        <taxon>Pseudomonadati</taxon>
        <taxon>Pseudomonadota</taxon>
        <taxon>Gammaproteobacteria</taxon>
        <taxon>Enterobacterales</taxon>
        <taxon>Enterobacteriaceae</taxon>
        <taxon>Cedecea</taxon>
    </lineage>
</organism>
<protein>
    <submittedName>
        <fullName evidence="1">Uncharacterized protein</fullName>
    </submittedName>
</protein>
<dbReference type="STRING" id="566551.HMPREF0201_04315"/>
<gene>
    <name evidence="1" type="ORF">HMPREF0201_04315</name>
</gene>
<dbReference type="AlphaFoldDB" id="S3IZQ1"/>
<accession>S3IZQ1</accession>
<dbReference type="HOGENOM" id="CLU_3286858_0_0_6"/>
<dbReference type="EMBL" id="ATDT01000036">
    <property type="protein sequence ID" value="EPF13122.1"/>
    <property type="molecule type" value="Genomic_DNA"/>
</dbReference>
<dbReference type="Proteomes" id="UP000014585">
    <property type="component" value="Unassembled WGS sequence"/>
</dbReference>
<proteinExistence type="predicted"/>
<comment type="caution">
    <text evidence="1">The sequence shown here is derived from an EMBL/GenBank/DDBJ whole genome shotgun (WGS) entry which is preliminary data.</text>
</comment>